<comment type="caution">
    <text evidence="1">The sequence shown here is derived from an EMBL/GenBank/DDBJ whole genome shotgun (WGS) entry which is preliminary data.</text>
</comment>
<name>A0A8X7RL86_BRACI</name>
<dbReference type="EMBL" id="JAAMPC010000010">
    <property type="protein sequence ID" value="KAG2290007.1"/>
    <property type="molecule type" value="Genomic_DNA"/>
</dbReference>
<keyword evidence="2" id="KW-1185">Reference proteome</keyword>
<organism evidence="1 2">
    <name type="scientific">Brassica carinata</name>
    <name type="common">Ethiopian mustard</name>
    <name type="synonym">Abyssinian cabbage</name>
    <dbReference type="NCBI Taxonomy" id="52824"/>
    <lineage>
        <taxon>Eukaryota</taxon>
        <taxon>Viridiplantae</taxon>
        <taxon>Streptophyta</taxon>
        <taxon>Embryophyta</taxon>
        <taxon>Tracheophyta</taxon>
        <taxon>Spermatophyta</taxon>
        <taxon>Magnoliopsida</taxon>
        <taxon>eudicotyledons</taxon>
        <taxon>Gunneridae</taxon>
        <taxon>Pentapetalae</taxon>
        <taxon>rosids</taxon>
        <taxon>malvids</taxon>
        <taxon>Brassicales</taxon>
        <taxon>Brassicaceae</taxon>
        <taxon>Brassiceae</taxon>
        <taxon>Brassica</taxon>
    </lineage>
</organism>
<dbReference type="AlphaFoldDB" id="A0A8X7RL86"/>
<reference evidence="1 2" key="1">
    <citation type="submission" date="2020-02" db="EMBL/GenBank/DDBJ databases">
        <authorList>
            <person name="Ma Q."/>
            <person name="Huang Y."/>
            <person name="Song X."/>
            <person name="Pei D."/>
        </authorList>
    </citation>
    <scope>NUCLEOTIDE SEQUENCE [LARGE SCALE GENOMIC DNA]</scope>
    <source>
        <strain evidence="1">Sxm20200214</strain>
        <tissue evidence="1">Leaf</tissue>
    </source>
</reference>
<evidence type="ECO:0000313" key="1">
    <source>
        <dbReference type="EMBL" id="KAG2290007.1"/>
    </source>
</evidence>
<sequence length="97" mass="10752">MEDDCASVVVLRSSSIPPASVAGVEDSEALTGCWSIMVPLKFRREEQRWLFAVIDVWGFRQALVRWFRRFGAAPLSSAASSEFSLVSLLFAGGRALW</sequence>
<evidence type="ECO:0000313" key="2">
    <source>
        <dbReference type="Proteomes" id="UP000886595"/>
    </source>
</evidence>
<gene>
    <name evidence="1" type="ORF">Bca52824_049611</name>
</gene>
<protein>
    <submittedName>
        <fullName evidence="1">Uncharacterized protein</fullName>
    </submittedName>
</protein>
<dbReference type="Proteomes" id="UP000886595">
    <property type="component" value="Unassembled WGS sequence"/>
</dbReference>
<proteinExistence type="predicted"/>
<accession>A0A8X7RL86</accession>